<feature type="compositionally biased region" description="Polar residues" evidence="1">
    <location>
        <begin position="203"/>
        <end position="224"/>
    </location>
</feature>
<sequence length="334" mass="34976">MASSDADELLEKALASAFESAPSIPPPPTHAQTSSSAQSGSNSESPTTAQQTAPEASSSAASTSAGSASISSESGLDDSWREGYDSYVSQWRAESAIARKKAEENRAKWESVREQEAKQGKSRKDEWEDLVASRSSEQAPASKPAPAPAAAAGTDSPSVADTRGLTSGETPGGHGKERLEEVIPPPPGPTEPYPADMNEVSPPASQHTRPADSLATSQQWDNVQLSGSSSFPELSFPSRSRSPSPHRAAKAIPPPVVAPPSATLTVFNSSLPKRTRLLAVASAVAINFCLPFLNGVMLGFGEIFAKQLVHWLGWKIPGGPATALGIRSGRSTRR</sequence>
<evidence type="ECO:0000313" key="3">
    <source>
        <dbReference type="Proteomes" id="UP000076798"/>
    </source>
</evidence>
<dbReference type="Pfam" id="PF08219">
    <property type="entry name" value="TOM13"/>
    <property type="match status" value="1"/>
</dbReference>
<name>A0A166G121_9AGAM</name>
<dbReference type="GO" id="GO:0070096">
    <property type="term" value="P:mitochondrial outer membrane translocase complex assembly"/>
    <property type="evidence" value="ECO:0007669"/>
    <property type="project" value="TreeGrafter"/>
</dbReference>
<dbReference type="STRING" id="1314776.A0A166G121"/>
<evidence type="ECO:0008006" key="4">
    <source>
        <dbReference type="Google" id="ProtNLM"/>
    </source>
</evidence>
<feature type="region of interest" description="Disordered" evidence="1">
    <location>
        <begin position="97"/>
        <end position="254"/>
    </location>
</feature>
<evidence type="ECO:0000256" key="1">
    <source>
        <dbReference type="SAM" id="MobiDB-lite"/>
    </source>
</evidence>
<dbReference type="Proteomes" id="UP000076798">
    <property type="component" value="Unassembled WGS sequence"/>
</dbReference>
<feature type="compositionally biased region" description="Low complexity" evidence="1">
    <location>
        <begin position="34"/>
        <end position="74"/>
    </location>
</feature>
<keyword evidence="3" id="KW-1185">Reference proteome</keyword>
<dbReference type="EMBL" id="KV428023">
    <property type="protein sequence ID" value="KZT41203.1"/>
    <property type="molecule type" value="Genomic_DNA"/>
</dbReference>
<feature type="compositionally biased region" description="Low complexity" evidence="1">
    <location>
        <begin position="225"/>
        <end position="245"/>
    </location>
</feature>
<evidence type="ECO:0000313" key="2">
    <source>
        <dbReference type="EMBL" id="KZT41203.1"/>
    </source>
</evidence>
<proteinExistence type="predicted"/>
<feature type="compositionally biased region" description="Low complexity" evidence="1">
    <location>
        <begin position="135"/>
        <end position="158"/>
    </location>
</feature>
<feature type="region of interest" description="Disordered" evidence="1">
    <location>
        <begin position="1"/>
        <end position="81"/>
    </location>
</feature>
<reference evidence="2 3" key="1">
    <citation type="journal article" date="2016" name="Mol. Biol. Evol.">
        <title>Comparative Genomics of Early-Diverging Mushroom-Forming Fungi Provides Insights into the Origins of Lignocellulose Decay Capabilities.</title>
        <authorList>
            <person name="Nagy L.G."/>
            <person name="Riley R."/>
            <person name="Tritt A."/>
            <person name="Adam C."/>
            <person name="Daum C."/>
            <person name="Floudas D."/>
            <person name="Sun H."/>
            <person name="Yadav J.S."/>
            <person name="Pangilinan J."/>
            <person name="Larsson K.H."/>
            <person name="Matsuura K."/>
            <person name="Barry K."/>
            <person name="Labutti K."/>
            <person name="Kuo R."/>
            <person name="Ohm R.A."/>
            <person name="Bhattacharya S.S."/>
            <person name="Shirouzu T."/>
            <person name="Yoshinaga Y."/>
            <person name="Martin F.M."/>
            <person name="Grigoriev I.V."/>
            <person name="Hibbett D.S."/>
        </authorList>
    </citation>
    <scope>NUCLEOTIDE SEQUENCE [LARGE SCALE GENOMIC DNA]</scope>
    <source>
        <strain evidence="2 3">HHB10207 ss-3</strain>
    </source>
</reference>
<feature type="compositionally biased region" description="Pro residues" evidence="1">
    <location>
        <begin position="183"/>
        <end position="192"/>
    </location>
</feature>
<accession>A0A166G121</accession>
<dbReference type="PANTHER" id="PTHR28241:SF1">
    <property type="entry name" value="MITOCHONDRIAL IMPORT PROTEIN 1"/>
    <property type="match status" value="1"/>
</dbReference>
<dbReference type="OrthoDB" id="5529571at2759"/>
<dbReference type="PANTHER" id="PTHR28241">
    <property type="entry name" value="MITOCHONDRIAL IMPORT PROTEIN 1"/>
    <property type="match status" value="1"/>
</dbReference>
<dbReference type="InterPro" id="IPR013262">
    <property type="entry name" value="OMP_MIM1/TOM13_mt"/>
</dbReference>
<feature type="compositionally biased region" description="Basic and acidic residues" evidence="1">
    <location>
        <begin position="100"/>
        <end position="126"/>
    </location>
</feature>
<organism evidence="2 3">
    <name type="scientific">Sistotremastrum suecicum HHB10207 ss-3</name>
    <dbReference type="NCBI Taxonomy" id="1314776"/>
    <lineage>
        <taxon>Eukaryota</taxon>
        <taxon>Fungi</taxon>
        <taxon>Dikarya</taxon>
        <taxon>Basidiomycota</taxon>
        <taxon>Agaricomycotina</taxon>
        <taxon>Agaricomycetes</taxon>
        <taxon>Sistotremastrales</taxon>
        <taxon>Sistotremastraceae</taxon>
        <taxon>Sistotremastrum</taxon>
    </lineage>
</organism>
<dbReference type="AlphaFoldDB" id="A0A166G121"/>
<dbReference type="GO" id="GO:0045040">
    <property type="term" value="P:protein insertion into mitochondrial outer membrane"/>
    <property type="evidence" value="ECO:0007669"/>
    <property type="project" value="TreeGrafter"/>
</dbReference>
<protein>
    <recommendedName>
        <fullName evidence="4">TOM13-domain-containing protein</fullName>
    </recommendedName>
</protein>
<dbReference type="GO" id="GO:0005741">
    <property type="term" value="C:mitochondrial outer membrane"/>
    <property type="evidence" value="ECO:0007669"/>
    <property type="project" value="InterPro"/>
</dbReference>
<gene>
    <name evidence="2" type="ORF">SISSUDRAFT_1126580</name>
</gene>